<feature type="region of interest" description="Disordered" evidence="1">
    <location>
        <begin position="46"/>
        <end position="74"/>
    </location>
</feature>
<sequence>MGPFYMTLIKLHALELGPPEHQGLGALSQDLFYLGSAWQGLKENNRNETLHDRAKCPPTGERSSMQRQEYAGPRSGYRKELNSTLFCEAERVDSLNFLIEFRMVRFNPLSVTTPSSSYPFVPLNFLIPLLILLDPDAAVENPPLHNIVHNTTTDLPGTKANGLEFLYTFSDRRSIERYSLEESKHSVMTRDLKHVVISIAVIVAKPSASH</sequence>
<dbReference type="EMBL" id="JAYMYQ010000001">
    <property type="protein sequence ID" value="KAK7361196.1"/>
    <property type="molecule type" value="Genomic_DNA"/>
</dbReference>
<comment type="caution">
    <text evidence="2">The sequence shown here is derived from an EMBL/GenBank/DDBJ whole genome shotgun (WGS) entry which is preliminary data.</text>
</comment>
<evidence type="ECO:0000256" key="1">
    <source>
        <dbReference type="SAM" id="MobiDB-lite"/>
    </source>
</evidence>
<accession>A0AAN9MWE3</accession>
<evidence type="ECO:0000313" key="3">
    <source>
        <dbReference type="Proteomes" id="UP001367508"/>
    </source>
</evidence>
<evidence type="ECO:0000313" key="2">
    <source>
        <dbReference type="EMBL" id="KAK7361196.1"/>
    </source>
</evidence>
<gene>
    <name evidence="2" type="ORF">VNO77_03243</name>
</gene>
<reference evidence="2 3" key="1">
    <citation type="submission" date="2024-01" db="EMBL/GenBank/DDBJ databases">
        <title>The genomes of 5 underutilized Papilionoideae crops provide insights into root nodulation and disease resistanc.</title>
        <authorList>
            <person name="Jiang F."/>
        </authorList>
    </citation>
    <scope>NUCLEOTIDE SEQUENCE [LARGE SCALE GENOMIC DNA]</scope>
    <source>
        <strain evidence="2">LVBAO_FW01</strain>
        <tissue evidence="2">Leaves</tissue>
    </source>
</reference>
<proteinExistence type="predicted"/>
<name>A0AAN9MWE3_CANGL</name>
<keyword evidence="3" id="KW-1185">Reference proteome</keyword>
<feature type="compositionally biased region" description="Basic and acidic residues" evidence="1">
    <location>
        <begin position="46"/>
        <end position="55"/>
    </location>
</feature>
<organism evidence="2 3">
    <name type="scientific">Canavalia gladiata</name>
    <name type="common">Sword bean</name>
    <name type="synonym">Dolichos gladiatus</name>
    <dbReference type="NCBI Taxonomy" id="3824"/>
    <lineage>
        <taxon>Eukaryota</taxon>
        <taxon>Viridiplantae</taxon>
        <taxon>Streptophyta</taxon>
        <taxon>Embryophyta</taxon>
        <taxon>Tracheophyta</taxon>
        <taxon>Spermatophyta</taxon>
        <taxon>Magnoliopsida</taxon>
        <taxon>eudicotyledons</taxon>
        <taxon>Gunneridae</taxon>
        <taxon>Pentapetalae</taxon>
        <taxon>rosids</taxon>
        <taxon>fabids</taxon>
        <taxon>Fabales</taxon>
        <taxon>Fabaceae</taxon>
        <taxon>Papilionoideae</taxon>
        <taxon>50 kb inversion clade</taxon>
        <taxon>NPAAA clade</taxon>
        <taxon>indigoferoid/millettioid clade</taxon>
        <taxon>Phaseoleae</taxon>
        <taxon>Canavalia</taxon>
    </lineage>
</organism>
<protein>
    <submittedName>
        <fullName evidence="2">Uncharacterized protein</fullName>
    </submittedName>
</protein>
<dbReference type="Proteomes" id="UP001367508">
    <property type="component" value="Unassembled WGS sequence"/>
</dbReference>
<dbReference type="AlphaFoldDB" id="A0AAN9MWE3"/>